<dbReference type="InterPro" id="IPR011989">
    <property type="entry name" value="ARM-like"/>
</dbReference>
<comment type="caution">
    <text evidence="1">The sequence shown here is derived from an EMBL/GenBank/DDBJ whole genome shotgun (WGS) entry which is preliminary data.</text>
</comment>
<accession>A0A0K9PLI1</accession>
<proteinExistence type="predicted"/>
<keyword evidence="2" id="KW-1185">Reference proteome</keyword>
<evidence type="ECO:0000313" key="2">
    <source>
        <dbReference type="Proteomes" id="UP000036987"/>
    </source>
</evidence>
<dbReference type="PANTHER" id="PTHR10257">
    <property type="entry name" value="SERINE/THREONINE PROTEIN PHOSPHATASE 2A PP2A REGULATORY SUBUNIT B"/>
    <property type="match status" value="1"/>
</dbReference>
<dbReference type="Proteomes" id="UP000036987">
    <property type="component" value="Unassembled WGS sequence"/>
</dbReference>
<gene>
    <name evidence="1" type="ORF">ZOSMA_206G00230</name>
</gene>
<sequence>MCYVIFDFTDMTKNLTEKDVKRRTLLELVEYVNSANSKFPEIIMKEVMRMISLNLFRALSPSNKGVEDFETDEDEASMEPAWLHLHAVYELLPRFITSPETDVKLAKRYIDQLTVLKLLELFDSEVKEKEST</sequence>
<name>A0A0K9PLI1_ZOSMR</name>
<evidence type="ECO:0000313" key="1">
    <source>
        <dbReference type="EMBL" id="KMZ69814.1"/>
    </source>
</evidence>
<dbReference type="InterPro" id="IPR002554">
    <property type="entry name" value="PP2A_B56"/>
</dbReference>
<organism evidence="1 2">
    <name type="scientific">Zostera marina</name>
    <name type="common">Eelgrass</name>
    <dbReference type="NCBI Taxonomy" id="29655"/>
    <lineage>
        <taxon>Eukaryota</taxon>
        <taxon>Viridiplantae</taxon>
        <taxon>Streptophyta</taxon>
        <taxon>Embryophyta</taxon>
        <taxon>Tracheophyta</taxon>
        <taxon>Spermatophyta</taxon>
        <taxon>Magnoliopsida</taxon>
        <taxon>Liliopsida</taxon>
        <taxon>Zosteraceae</taxon>
        <taxon>Zostera</taxon>
    </lineage>
</organism>
<dbReference type="Gene3D" id="1.25.10.10">
    <property type="entry name" value="Leucine-rich Repeat Variant"/>
    <property type="match status" value="1"/>
</dbReference>
<dbReference type="AlphaFoldDB" id="A0A0K9PLI1"/>
<reference evidence="2" key="1">
    <citation type="journal article" date="2016" name="Nature">
        <title>The genome of the seagrass Zostera marina reveals angiosperm adaptation to the sea.</title>
        <authorList>
            <person name="Olsen J.L."/>
            <person name="Rouze P."/>
            <person name="Verhelst B."/>
            <person name="Lin Y.-C."/>
            <person name="Bayer T."/>
            <person name="Collen J."/>
            <person name="Dattolo E."/>
            <person name="De Paoli E."/>
            <person name="Dittami S."/>
            <person name="Maumus F."/>
            <person name="Michel G."/>
            <person name="Kersting A."/>
            <person name="Lauritano C."/>
            <person name="Lohaus R."/>
            <person name="Toepel M."/>
            <person name="Tonon T."/>
            <person name="Vanneste K."/>
            <person name="Amirebrahimi M."/>
            <person name="Brakel J."/>
            <person name="Bostroem C."/>
            <person name="Chovatia M."/>
            <person name="Grimwood J."/>
            <person name="Jenkins J.W."/>
            <person name="Jueterbock A."/>
            <person name="Mraz A."/>
            <person name="Stam W.T."/>
            <person name="Tice H."/>
            <person name="Bornberg-Bauer E."/>
            <person name="Green P.J."/>
            <person name="Pearson G.A."/>
            <person name="Procaccini G."/>
            <person name="Duarte C.M."/>
            <person name="Schmutz J."/>
            <person name="Reusch T.B.H."/>
            <person name="Van de Peer Y."/>
        </authorList>
    </citation>
    <scope>NUCLEOTIDE SEQUENCE [LARGE SCALE GENOMIC DNA]</scope>
    <source>
        <strain evidence="2">cv. Finnish</strain>
    </source>
</reference>
<protein>
    <submittedName>
        <fullName evidence="1">Uncharacterized protein</fullName>
    </submittedName>
</protein>
<dbReference type="EMBL" id="LFYR01000748">
    <property type="protein sequence ID" value="KMZ69814.1"/>
    <property type="molecule type" value="Genomic_DNA"/>
</dbReference>
<dbReference type="GO" id="GO:0007165">
    <property type="term" value="P:signal transduction"/>
    <property type="evidence" value="ECO:0007669"/>
    <property type="project" value="InterPro"/>
</dbReference>
<dbReference type="GO" id="GO:0000159">
    <property type="term" value="C:protein phosphatase type 2A complex"/>
    <property type="evidence" value="ECO:0007669"/>
    <property type="project" value="InterPro"/>
</dbReference>
<dbReference type="GO" id="GO:0019888">
    <property type="term" value="F:protein phosphatase regulator activity"/>
    <property type="evidence" value="ECO:0007669"/>
    <property type="project" value="InterPro"/>
</dbReference>
<dbReference type="PANTHER" id="PTHR10257:SF60">
    <property type="entry name" value="SERINE_THREONINE PROTEIN PHOSPHATASE 2A 55 KDA REGULATORY SUBUNIT B' DELTA ISOFORM"/>
    <property type="match status" value="1"/>
</dbReference>
<dbReference type="STRING" id="29655.A0A0K9PLI1"/>
<dbReference type="InterPro" id="IPR016024">
    <property type="entry name" value="ARM-type_fold"/>
</dbReference>
<dbReference type="OrthoDB" id="10264446at2759"/>
<dbReference type="OMA" id="QTHEREE"/>
<dbReference type="Pfam" id="PF01603">
    <property type="entry name" value="B56"/>
    <property type="match status" value="1"/>
</dbReference>
<dbReference type="SUPFAM" id="SSF48371">
    <property type="entry name" value="ARM repeat"/>
    <property type="match status" value="1"/>
</dbReference>